<name>A0A699QS89_TANCI</name>
<dbReference type="AlphaFoldDB" id="A0A699QS89"/>
<proteinExistence type="predicted"/>
<comment type="caution">
    <text evidence="1">The sequence shown here is derived from an EMBL/GenBank/DDBJ whole genome shotgun (WGS) entry which is preliminary data.</text>
</comment>
<accession>A0A699QS89</accession>
<sequence>DSNENKTPDFDQKKLIDLVY</sequence>
<reference evidence="1" key="1">
    <citation type="journal article" date="2019" name="Sci. Rep.">
        <title>Draft genome of Tanacetum cinerariifolium, the natural source of mosquito coil.</title>
        <authorList>
            <person name="Yamashiro T."/>
            <person name="Shiraishi A."/>
            <person name="Satake H."/>
            <person name="Nakayama K."/>
        </authorList>
    </citation>
    <scope>NUCLEOTIDE SEQUENCE</scope>
</reference>
<dbReference type="EMBL" id="BKCJ011035175">
    <property type="protein sequence ID" value="GFC71843.1"/>
    <property type="molecule type" value="Genomic_DNA"/>
</dbReference>
<evidence type="ECO:0000313" key="1">
    <source>
        <dbReference type="EMBL" id="GFC71843.1"/>
    </source>
</evidence>
<gene>
    <name evidence="1" type="ORF">Tci_843813</name>
</gene>
<feature type="non-terminal residue" evidence="1">
    <location>
        <position position="1"/>
    </location>
</feature>
<protein>
    <submittedName>
        <fullName evidence="1">Uncharacterized protein</fullName>
    </submittedName>
</protein>
<organism evidence="1">
    <name type="scientific">Tanacetum cinerariifolium</name>
    <name type="common">Dalmatian daisy</name>
    <name type="synonym">Chrysanthemum cinerariifolium</name>
    <dbReference type="NCBI Taxonomy" id="118510"/>
    <lineage>
        <taxon>Eukaryota</taxon>
        <taxon>Viridiplantae</taxon>
        <taxon>Streptophyta</taxon>
        <taxon>Embryophyta</taxon>
        <taxon>Tracheophyta</taxon>
        <taxon>Spermatophyta</taxon>
        <taxon>Magnoliopsida</taxon>
        <taxon>eudicotyledons</taxon>
        <taxon>Gunneridae</taxon>
        <taxon>Pentapetalae</taxon>
        <taxon>asterids</taxon>
        <taxon>campanulids</taxon>
        <taxon>Asterales</taxon>
        <taxon>Asteraceae</taxon>
        <taxon>Asteroideae</taxon>
        <taxon>Anthemideae</taxon>
        <taxon>Anthemidinae</taxon>
        <taxon>Tanacetum</taxon>
    </lineage>
</organism>